<dbReference type="OrthoDB" id="255819at2759"/>
<keyword evidence="11" id="KW-1185">Reference proteome</keyword>
<evidence type="ECO:0000256" key="4">
    <source>
        <dbReference type="ARBA" id="ARBA00022490"/>
    </source>
</evidence>
<evidence type="ECO:0000256" key="3">
    <source>
        <dbReference type="ARBA" id="ARBA00011233"/>
    </source>
</evidence>
<comment type="subcellular location">
    <subcellularLocation>
        <location evidence="1">Cytoplasm</location>
    </subcellularLocation>
</comment>
<evidence type="ECO:0000313" key="11">
    <source>
        <dbReference type="Proteomes" id="UP000887568"/>
    </source>
</evidence>
<dbReference type="InterPro" id="IPR001398">
    <property type="entry name" value="Macrophage_inhib_fac"/>
</dbReference>
<dbReference type="PANTHER" id="PTHR11954:SF22">
    <property type="entry name" value="D-DOPACHROME DECARBOXYLASE"/>
    <property type="match status" value="1"/>
</dbReference>
<keyword evidence="6" id="KW-0470">Melanin biosynthesis</keyword>
<evidence type="ECO:0000256" key="2">
    <source>
        <dbReference type="ARBA" id="ARBA00005851"/>
    </source>
</evidence>
<dbReference type="GeneID" id="119730006"/>
<dbReference type="Gene3D" id="3.30.429.10">
    <property type="entry name" value="Macrophage Migration Inhibitory Factor"/>
    <property type="match status" value="1"/>
</dbReference>
<dbReference type="GO" id="GO:0005615">
    <property type="term" value="C:extracellular space"/>
    <property type="evidence" value="ECO:0007669"/>
    <property type="project" value="TreeGrafter"/>
</dbReference>
<protein>
    <recommendedName>
        <fullName evidence="9">D-dopachrome decarboxylase</fullName>
        <ecNumber evidence="9">4.1.1.84</ecNumber>
    </recommendedName>
</protein>
<accession>A0A914A5C5</accession>
<evidence type="ECO:0000256" key="8">
    <source>
        <dbReference type="ARBA" id="ARBA00037460"/>
    </source>
</evidence>
<evidence type="ECO:0000256" key="9">
    <source>
        <dbReference type="ARBA" id="ARBA00038884"/>
    </source>
</evidence>
<dbReference type="GO" id="GO:0050178">
    <property type="term" value="F:phenylpyruvate tautomerase activity"/>
    <property type="evidence" value="ECO:0007669"/>
    <property type="project" value="TreeGrafter"/>
</dbReference>
<dbReference type="GO" id="GO:0033981">
    <property type="term" value="F:D-dopachrome decarboxylase activity"/>
    <property type="evidence" value="ECO:0007669"/>
    <property type="project" value="UniProtKB-EC"/>
</dbReference>
<dbReference type="RefSeq" id="XP_038058724.1">
    <property type="nucleotide sequence ID" value="XM_038202796.1"/>
</dbReference>
<dbReference type="EC" id="4.1.1.84" evidence="9"/>
<evidence type="ECO:0000256" key="6">
    <source>
        <dbReference type="ARBA" id="ARBA00023101"/>
    </source>
</evidence>
<organism evidence="10 11">
    <name type="scientific">Patiria miniata</name>
    <name type="common">Bat star</name>
    <name type="synonym">Asterina miniata</name>
    <dbReference type="NCBI Taxonomy" id="46514"/>
    <lineage>
        <taxon>Eukaryota</taxon>
        <taxon>Metazoa</taxon>
        <taxon>Echinodermata</taxon>
        <taxon>Eleutherozoa</taxon>
        <taxon>Asterozoa</taxon>
        <taxon>Asteroidea</taxon>
        <taxon>Valvatacea</taxon>
        <taxon>Valvatida</taxon>
        <taxon>Asterinidae</taxon>
        <taxon>Patiria</taxon>
    </lineage>
</organism>
<dbReference type="Pfam" id="PF01187">
    <property type="entry name" value="MIF"/>
    <property type="match status" value="1"/>
</dbReference>
<dbReference type="InterPro" id="IPR014347">
    <property type="entry name" value="Tautomerase/MIF_sf"/>
</dbReference>
<dbReference type="GO" id="GO:0005737">
    <property type="term" value="C:cytoplasm"/>
    <property type="evidence" value="ECO:0007669"/>
    <property type="project" value="UniProtKB-SubCell"/>
</dbReference>
<keyword evidence="4" id="KW-0963">Cytoplasm</keyword>
<dbReference type="EnsemblMetazoa" id="XM_038202796.1">
    <property type="protein sequence ID" value="XP_038058724.1"/>
    <property type="gene ID" value="LOC119730006"/>
</dbReference>
<comment type="function">
    <text evidence="8">Tautomerization of D-dopachrome with decarboxylation to give 5,6-dihydroxyindole (DHI).</text>
</comment>
<dbReference type="Proteomes" id="UP000887568">
    <property type="component" value="Unplaced"/>
</dbReference>
<dbReference type="GO" id="GO:0042438">
    <property type="term" value="P:melanin biosynthetic process"/>
    <property type="evidence" value="ECO:0007669"/>
    <property type="project" value="UniProtKB-KW"/>
</dbReference>
<keyword evidence="7" id="KW-0456">Lyase</keyword>
<dbReference type="AlphaFoldDB" id="A0A914A5C5"/>
<evidence type="ECO:0000256" key="5">
    <source>
        <dbReference type="ARBA" id="ARBA00022990"/>
    </source>
</evidence>
<comment type="similarity">
    <text evidence="2">Belongs to the MIF family.</text>
</comment>
<comment type="subunit">
    <text evidence="3">Homotrimer.</text>
</comment>
<keyword evidence="5" id="KW-0007">Acetylation</keyword>
<sequence>MLQKDSWHLLYKDHITNEENDYQRINVPLCELNTNLPKAKVDQSFVNELSQLIASTVNKPERGVTLRVNPDQVMMKEGTLDPVVTMTVTGFLSQHFTDAMREKWMTTLTPFLSEKLGITDHGRIVVVFHSIEPTHFGFSGILASTLL</sequence>
<evidence type="ECO:0000313" key="10">
    <source>
        <dbReference type="EnsemblMetazoa" id="XP_038058724.1"/>
    </source>
</evidence>
<name>A0A914A5C5_PATMI</name>
<proteinExistence type="inferred from homology"/>
<evidence type="ECO:0000256" key="7">
    <source>
        <dbReference type="ARBA" id="ARBA00023239"/>
    </source>
</evidence>
<evidence type="ECO:0000256" key="1">
    <source>
        <dbReference type="ARBA" id="ARBA00004496"/>
    </source>
</evidence>
<dbReference type="PANTHER" id="PTHR11954">
    <property type="entry name" value="D-DOPACHROME DECARBOXYLASE"/>
    <property type="match status" value="1"/>
</dbReference>
<reference evidence="10" key="1">
    <citation type="submission" date="2022-11" db="UniProtKB">
        <authorList>
            <consortium name="EnsemblMetazoa"/>
        </authorList>
    </citation>
    <scope>IDENTIFICATION</scope>
</reference>
<dbReference type="SUPFAM" id="SSF55331">
    <property type="entry name" value="Tautomerase/MIF"/>
    <property type="match status" value="1"/>
</dbReference>